<keyword evidence="1" id="KW-0812">Transmembrane</keyword>
<dbReference type="PANTHER" id="PTHR31325">
    <property type="entry name" value="OS01G0798800 PROTEIN-RELATED"/>
    <property type="match status" value="1"/>
</dbReference>
<dbReference type="Proteomes" id="UP000515121">
    <property type="component" value="Unplaced"/>
</dbReference>
<dbReference type="Pfam" id="PF04578">
    <property type="entry name" value="DUF594"/>
    <property type="match status" value="1"/>
</dbReference>
<dbReference type="KEGG" id="dzi:111300155"/>
<feature type="transmembrane region" description="Helical" evidence="1">
    <location>
        <begin position="66"/>
        <end position="91"/>
    </location>
</feature>
<dbReference type="AlphaFoldDB" id="A0A6P5ZGS8"/>
<feature type="transmembrane region" description="Helical" evidence="1">
    <location>
        <begin position="304"/>
        <end position="325"/>
    </location>
</feature>
<keyword evidence="1" id="KW-0472">Membrane</keyword>
<dbReference type="Pfam" id="PF13968">
    <property type="entry name" value="DUF4220"/>
    <property type="match status" value="1"/>
</dbReference>
<keyword evidence="1" id="KW-1133">Transmembrane helix</keyword>
<evidence type="ECO:0000256" key="1">
    <source>
        <dbReference type="SAM" id="Phobius"/>
    </source>
</evidence>
<protein>
    <submittedName>
        <fullName evidence="4">Uncharacterized protein LOC111300155</fullName>
    </submittedName>
</protein>
<dbReference type="InterPro" id="IPR025315">
    <property type="entry name" value="DUF4220"/>
</dbReference>
<dbReference type="OrthoDB" id="1689146at2759"/>
<gene>
    <name evidence="4" type="primary">LOC111300155</name>
</gene>
<dbReference type="InterPro" id="IPR007658">
    <property type="entry name" value="DUF594"/>
</dbReference>
<name>A0A6P5ZGS8_DURZI</name>
<organism evidence="3 4">
    <name type="scientific">Durio zibethinus</name>
    <name type="common">Durian</name>
    <dbReference type="NCBI Taxonomy" id="66656"/>
    <lineage>
        <taxon>Eukaryota</taxon>
        <taxon>Viridiplantae</taxon>
        <taxon>Streptophyta</taxon>
        <taxon>Embryophyta</taxon>
        <taxon>Tracheophyta</taxon>
        <taxon>Spermatophyta</taxon>
        <taxon>Magnoliopsida</taxon>
        <taxon>eudicotyledons</taxon>
        <taxon>Gunneridae</taxon>
        <taxon>Pentapetalae</taxon>
        <taxon>rosids</taxon>
        <taxon>malvids</taxon>
        <taxon>Malvales</taxon>
        <taxon>Malvaceae</taxon>
        <taxon>Helicteroideae</taxon>
        <taxon>Durio</taxon>
    </lineage>
</organism>
<feature type="transmembrane region" description="Helical" evidence="1">
    <location>
        <begin position="345"/>
        <end position="365"/>
    </location>
</feature>
<dbReference type="GeneID" id="111300155"/>
<proteinExistence type="predicted"/>
<accession>A0A6P5ZGS8</accession>
<reference evidence="4" key="1">
    <citation type="submission" date="2025-08" db="UniProtKB">
        <authorList>
            <consortium name="RefSeq"/>
        </authorList>
    </citation>
    <scope>IDENTIFICATION</scope>
    <source>
        <tissue evidence="4">Fruit stalk</tissue>
    </source>
</reference>
<evidence type="ECO:0000259" key="2">
    <source>
        <dbReference type="Pfam" id="PF13968"/>
    </source>
</evidence>
<sequence length="718" mass="83223">MLRFSVACALFFTEVKNETFQKVLSDAMKSLWIKWELRAMVVVSLCVQLTLVKLGNRRQYSGKRSVYASIIVWLMYLFADWMATVALSTLLKSSKEQLTSPLVIFWAPFLLLHLGGPDTITAYSMSDNELWLRHFFGLCFQIFVALYVYVKFWTIAITTITYMAIPIFIVGIIKYGERVWILFRASRAQLRKSVFITPTNSEIDDVLLGYDPQRLGVVQLDDYLQGKGIRLENRYLHRASLSFTMFRPLFSDIKLRIYGQLSGIFTLEDHMTVEEAFRLVDVELGFLYDLLYTKIPIVLSRNGVVRRSICSSFLFSILIAFSIIIGKPGHPTDDIAKHDYSKVDIAISYLLLVGAIFLEIYSAFLHVSSDRGILWLTRRDNRLLRAIGSSLVSVTKTKSGIESMAQHSLLDYCVKAKSTKFITSVASIFDTEDVVGKYRHTTWKDVSLDLKSFIYTHLLEKWNKYKQKGFDFKYMLQLLNERGHEVLVEKGLEEDFGWSIGGVEFTHSLLVWHVATDLTFRDDHHKNLVGNLGPYCKVSKLLSDYMMYLLFMSPSMLPEGISQIRHRDTCIEAMNFFHKGLEHKEVVQALFDIDTGFRSFFIRMGSQRKSVFFEGCQIADQLRKLVTQYRWDNEEKWEMIGHIWLEMLTYAASQCTWREHSKQMKQGAELLTHVALLMAHLGLSKNISMVDLPSDLQEANYQPRWDWDKLDRMKYYLV</sequence>
<feature type="transmembrane region" description="Helical" evidence="1">
    <location>
        <begin position="130"/>
        <end position="149"/>
    </location>
</feature>
<dbReference type="RefSeq" id="XP_022751551.1">
    <property type="nucleotide sequence ID" value="XM_022895816.1"/>
</dbReference>
<feature type="domain" description="DUF4220" evidence="2">
    <location>
        <begin position="73"/>
        <end position="412"/>
    </location>
</feature>
<evidence type="ECO:0000313" key="4">
    <source>
        <dbReference type="RefSeq" id="XP_022751551.1"/>
    </source>
</evidence>
<evidence type="ECO:0000313" key="3">
    <source>
        <dbReference type="Proteomes" id="UP000515121"/>
    </source>
</evidence>
<feature type="transmembrane region" description="Helical" evidence="1">
    <location>
        <begin position="155"/>
        <end position="176"/>
    </location>
</feature>
<keyword evidence="3" id="KW-1185">Reference proteome</keyword>
<feature type="transmembrane region" description="Helical" evidence="1">
    <location>
        <begin position="103"/>
        <end position="123"/>
    </location>
</feature>